<dbReference type="InterPro" id="IPR018006">
    <property type="entry name" value="Flag_FliJ_proteobac"/>
</dbReference>
<comment type="subcellular location">
    <subcellularLocation>
        <location evidence="1">Cell membrane</location>
        <topology evidence="1">Peripheral membrane protein</topology>
        <orientation evidence="1">Cytoplasmic side</orientation>
    </subcellularLocation>
</comment>
<feature type="region of interest" description="Disordered" evidence="11">
    <location>
        <begin position="124"/>
        <end position="148"/>
    </location>
</feature>
<dbReference type="InterPro" id="IPR053716">
    <property type="entry name" value="Flag_assembly_chemotaxis_eff"/>
</dbReference>
<keyword evidence="9" id="KW-0472">Membrane</keyword>
<evidence type="ECO:0000313" key="13">
    <source>
        <dbReference type="EMBL" id="SUI75664.1"/>
    </source>
</evidence>
<dbReference type="EMBL" id="PYSG01000002">
    <property type="protein sequence ID" value="PTA50767.1"/>
    <property type="molecule type" value="Genomic_DNA"/>
</dbReference>
<evidence type="ECO:0000256" key="3">
    <source>
        <dbReference type="ARBA" id="ARBA00020392"/>
    </source>
</evidence>
<accession>A0A380A772</accession>
<dbReference type="STRING" id="365591.SAMN05421840_101429"/>
<evidence type="ECO:0000313" key="15">
    <source>
        <dbReference type="Proteomes" id="UP000255061"/>
    </source>
</evidence>
<dbReference type="GO" id="GO:0044781">
    <property type="term" value="P:bacterial-type flagellum organization"/>
    <property type="evidence" value="ECO:0007669"/>
    <property type="project" value="UniProtKB-KW"/>
</dbReference>
<dbReference type="InterPro" id="IPR052570">
    <property type="entry name" value="FliJ"/>
</dbReference>
<reference evidence="13 15" key="3">
    <citation type="submission" date="2018-06" db="EMBL/GenBank/DDBJ databases">
        <authorList>
            <consortium name="Pathogen Informatics"/>
            <person name="Doyle S."/>
        </authorList>
    </citation>
    <scope>NUCLEOTIDE SEQUENCE [LARGE SCALE GENOMIC DNA]</scope>
    <source>
        <strain evidence="13 15">NCTC10736</strain>
    </source>
</reference>
<reference evidence="12" key="1">
    <citation type="submission" date="2018-03" db="EMBL/GenBank/DDBJ databases">
        <authorList>
            <person name="Dailey F.E."/>
        </authorList>
    </citation>
    <scope>NUCLEOTIDE SEQUENCE</scope>
    <source>
        <strain evidence="12">CW7</strain>
    </source>
</reference>
<dbReference type="OrthoDB" id="7063004at2"/>
<dbReference type="AlphaFoldDB" id="A0A1N6T9V3"/>
<reference evidence="12 14" key="2">
    <citation type="submission" date="2018-04" db="EMBL/GenBank/DDBJ databases">
        <title>Genomic sequence of a freshwater isolate of Shewanella morhuae.</title>
        <authorList>
            <person name="Castillo D.E."/>
            <person name="Gram L."/>
        </authorList>
    </citation>
    <scope>NUCLEOTIDE SEQUENCE [LARGE SCALE GENOMIC DNA]</scope>
    <source>
        <strain evidence="12 14">CW7</strain>
    </source>
</reference>
<feature type="compositionally biased region" description="Basic and acidic residues" evidence="11">
    <location>
        <begin position="124"/>
        <end position="135"/>
    </location>
</feature>
<evidence type="ECO:0000313" key="12">
    <source>
        <dbReference type="EMBL" id="PTA50767.1"/>
    </source>
</evidence>
<dbReference type="InterPro" id="IPR012823">
    <property type="entry name" value="Flagell_FliJ"/>
</dbReference>
<keyword evidence="10" id="KW-1006">Bacterial flagellum protein export</keyword>
<keyword evidence="4" id="KW-0813">Transport</keyword>
<accession>A0A1N6T9V3</accession>
<dbReference type="Pfam" id="PF02050">
    <property type="entry name" value="FliJ"/>
    <property type="match status" value="1"/>
</dbReference>
<dbReference type="GO" id="GO:0071973">
    <property type="term" value="P:bacterial-type flagellum-dependent cell motility"/>
    <property type="evidence" value="ECO:0007669"/>
    <property type="project" value="InterPro"/>
</dbReference>
<sequence length="148" mass="17672">MANADPLLLVLKLANDAEEQAALLLKSAQLECQKRLNQLSALNNYRLDYMKQMQSQQGQAISANHYHQFHRFIRQIDDAIIQQHRVVADGEMQKDYRQQHWLEKQKKRKAVELLLASKEKKRQVVEQKREQKMTDEFASQQFFRRHQR</sequence>
<dbReference type="Gene3D" id="1.10.287.1700">
    <property type="match status" value="1"/>
</dbReference>
<dbReference type="PANTHER" id="PTHR38786:SF1">
    <property type="entry name" value="FLAGELLAR FLIJ PROTEIN"/>
    <property type="match status" value="1"/>
</dbReference>
<dbReference type="EMBL" id="UGYV01000001">
    <property type="protein sequence ID" value="SUI75664.1"/>
    <property type="molecule type" value="Genomic_DNA"/>
</dbReference>
<evidence type="ECO:0000256" key="9">
    <source>
        <dbReference type="ARBA" id="ARBA00023136"/>
    </source>
</evidence>
<evidence type="ECO:0000256" key="4">
    <source>
        <dbReference type="ARBA" id="ARBA00022448"/>
    </source>
</evidence>
<dbReference type="GO" id="GO:0005886">
    <property type="term" value="C:plasma membrane"/>
    <property type="evidence" value="ECO:0007669"/>
    <property type="project" value="UniProtKB-SubCell"/>
</dbReference>
<keyword evidence="14" id="KW-1185">Reference proteome</keyword>
<keyword evidence="5" id="KW-1003">Cell membrane</keyword>
<dbReference type="Proteomes" id="UP000255061">
    <property type="component" value="Unassembled WGS sequence"/>
</dbReference>
<dbReference type="Proteomes" id="UP000240506">
    <property type="component" value="Unassembled WGS sequence"/>
</dbReference>
<keyword evidence="13" id="KW-0969">Cilium</keyword>
<name>A0A1N6T9V3_9GAMM</name>
<keyword evidence="13" id="KW-0282">Flagellum</keyword>
<comment type="similarity">
    <text evidence="2">Belongs to the FliJ family.</text>
</comment>
<evidence type="ECO:0000256" key="1">
    <source>
        <dbReference type="ARBA" id="ARBA00004413"/>
    </source>
</evidence>
<keyword evidence="13" id="KW-0966">Cell projection</keyword>
<evidence type="ECO:0000256" key="10">
    <source>
        <dbReference type="ARBA" id="ARBA00023225"/>
    </source>
</evidence>
<dbReference type="PIRSF" id="PIRSF019404">
    <property type="entry name" value="FliJ"/>
    <property type="match status" value="1"/>
</dbReference>
<evidence type="ECO:0000256" key="7">
    <source>
        <dbReference type="ARBA" id="ARBA00022795"/>
    </source>
</evidence>
<gene>
    <name evidence="13" type="primary">fliJ</name>
    <name evidence="12" type="ORF">C9I43_09745</name>
    <name evidence="13" type="ORF">NCTC10736_01748</name>
</gene>
<evidence type="ECO:0000313" key="14">
    <source>
        <dbReference type="Proteomes" id="UP000240506"/>
    </source>
</evidence>
<evidence type="ECO:0000256" key="8">
    <source>
        <dbReference type="ARBA" id="ARBA00022927"/>
    </source>
</evidence>
<dbReference type="GO" id="GO:0003774">
    <property type="term" value="F:cytoskeletal motor activity"/>
    <property type="evidence" value="ECO:0007669"/>
    <property type="project" value="InterPro"/>
</dbReference>
<evidence type="ECO:0000256" key="11">
    <source>
        <dbReference type="SAM" id="MobiDB-lite"/>
    </source>
</evidence>
<dbReference type="GO" id="GO:0006935">
    <property type="term" value="P:chemotaxis"/>
    <property type="evidence" value="ECO:0007669"/>
    <property type="project" value="UniProtKB-KW"/>
</dbReference>
<dbReference type="RefSeq" id="WP_076496672.1">
    <property type="nucleotide sequence ID" value="NZ_BPFE01000010.1"/>
</dbReference>
<dbReference type="PANTHER" id="PTHR38786">
    <property type="entry name" value="FLAGELLAR FLIJ PROTEIN"/>
    <property type="match status" value="1"/>
</dbReference>
<keyword evidence="8" id="KW-0653">Protein transport</keyword>
<evidence type="ECO:0000256" key="6">
    <source>
        <dbReference type="ARBA" id="ARBA00022500"/>
    </source>
</evidence>
<dbReference type="NCBIfam" id="TIGR02473">
    <property type="entry name" value="flagell_FliJ"/>
    <property type="match status" value="1"/>
</dbReference>
<evidence type="ECO:0000256" key="2">
    <source>
        <dbReference type="ARBA" id="ARBA00010004"/>
    </source>
</evidence>
<keyword evidence="7" id="KW-1005">Bacterial flagellum biogenesis</keyword>
<dbReference type="GO" id="GO:0015031">
    <property type="term" value="P:protein transport"/>
    <property type="evidence" value="ECO:0007669"/>
    <property type="project" value="UniProtKB-KW"/>
</dbReference>
<organism evidence="13 15">
    <name type="scientific">Shewanella morhuae</name>
    <dbReference type="NCBI Taxonomy" id="365591"/>
    <lineage>
        <taxon>Bacteria</taxon>
        <taxon>Pseudomonadati</taxon>
        <taxon>Pseudomonadota</taxon>
        <taxon>Gammaproteobacteria</taxon>
        <taxon>Alteromonadales</taxon>
        <taxon>Shewanellaceae</taxon>
        <taxon>Shewanella</taxon>
    </lineage>
</organism>
<dbReference type="GO" id="GO:0009288">
    <property type="term" value="C:bacterial-type flagellum"/>
    <property type="evidence" value="ECO:0007669"/>
    <property type="project" value="InterPro"/>
</dbReference>
<protein>
    <recommendedName>
        <fullName evidence="3">Flagellar FliJ protein</fullName>
    </recommendedName>
</protein>
<proteinExistence type="inferred from homology"/>
<keyword evidence="6" id="KW-0145">Chemotaxis</keyword>
<evidence type="ECO:0000256" key="5">
    <source>
        <dbReference type="ARBA" id="ARBA00022475"/>
    </source>
</evidence>